<evidence type="ECO:0000313" key="15">
    <source>
        <dbReference type="Proteomes" id="UP000310263"/>
    </source>
</evidence>
<evidence type="ECO:0000256" key="9">
    <source>
        <dbReference type="PROSITE-ProRule" id="PRU00277"/>
    </source>
</evidence>
<comment type="caution">
    <text evidence="14">The sequence shown here is derived from an EMBL/GenBank/DDBJ whole genome shotgun (WGS) entry which is preliminary data.</text>
</comment>
<dbReference type="GO" id="GO:0005737">
    <property type="term" value="C:cytoplasm"/>
    <property type="evidence" value="ECO:0007669"/>
    <property type="project" value="UniProtKB-SubCell"/>
</dbReference>
<evidence type="ECO:0000256" key="6">
    <source>
        <dbReference type="ARBA" id="ARBA00023186"/>
    </source>
</evidence>
<comment type="function">
    <text evidence="8">Also involved in hydrogenase metallocenter assembly, probably by participating in the nickel insertion step. This function in hydrogenase biosynthesis requires chaperone activity and the presence of the metal-binding domain, but not PPIase activity.</text>
</comment>
<evidence type="ECO:0000256" key="8">
    <source>
        <dbReference type="ARBA" id="ARBA00037071"/>
    </source>
</evidence>
<evidence type="ECO:0000256" key="10">
    <source>
        <dbReference type="RuleBase" id="RU003915"/>
    </source>
</evidence>
<comment type="catalytic activity">
    <reaction evidence="1 9 10">
        <text>[protein]-peptidylproline (omega=180) = [protein]-peptidylproline (omega=0)</text>
        <dbReference type="Rhea" id="RHEA:16237"/>
        <dbReference type="Rhea" id="RHEA-COMP:10747"/>
        <dbReference type="Rhea" id="RHEA-COMP:10748"/>
        <dbReference type="ChEBI" id="CHEBI:83833"/>
        <dbReference type="ChEBI" id="CHEBI:83834"/>
        <dbReference type="EC" id="5.2.1.8"/>
    </reaction>
</comment>
<dbReference type="Pfam" id="PF00254">
    <property type="entry name" value="FKBP_C"/>
    <property type="match status" value="1"/>
</dbReference>
<comment type="subcellular location">
    <subcellularLocation>
        <location evidence="2">Cytoplasm</location>
    </subcellularLocation>
</comment>
<evidence type="ECO:0000256" key="11">
    <source>
        <dbReference type="SAM" id="MobiDB-lite"/>
    </source>
</evidence>
<evidence type="ECO:0000256" key="4">
    <source>
        <dbReference type="ARBA" id="ARBA00022490"/>
    </source>
</evidence>
<dbReference type="PROSITE" id="PS51257">
    <property type="entry name" value="PROKAR_LIPOPROTEIN"/>
    <property type="match status" value="1"/>
</dbReference>
<dbReference type="GO" id="GO:0003755">
    <property type="term" value="F:peptidyl-prolyl cis-trans isomerase activity"/>
    <property type="evidence" value="ECO:0007669"/>
    <property type="project" value="UniProtKB-UniRule"/>
</dbReference>
<keyword evidence="4" id="KW-0963">Cytoplasm</keyword>
<dbReference type="OrthoDB" id="25996at2"/>
<sequence>MTHTVARCACALALASLVALTGCSGQAATTEQSNASEAATQEPSEAKTQAAKGDKVKVHYTGTLDDGTKFDSSYDRGTPLEFTVGAGQMISGFDSAVEGMKVGEKKTVHLEPSEAYGERDESLVFEIPQADVRDGDQLQVGDRLTFTGSNGTTGTATVTAINDGTITADANPELAGKPLNFEIELVSVE</sequence>
<dbReference type="InterPro" id="IPR001179">
    <property type="entry name" value="PPIase_FKBP_dom"/>
</dbReference>
<dbReference type="RefSeq" id="WP_136012416.1">
    <property type="nucleotide sequence ID" value="NZ_SRYE01000002.1"/>
</dbReference>
<dbReference type="PANTHER" id="PTHR47861">
    <property type="entry name" value="FKBP-TYPE PEPTIDYL-PROLYL CIS-TRANS ISOMERASE SLYD"/>
    <property type="match status" value="1"/>
</dbReference>
<evidence type="ECO:0000313" key="14">
    <source>
        <dbReference type="EMBL" id="TGY62688.1"/>
    </source>
</evidence>
<feature type="signal peptide" evidence="12">
    <location>
        <begin position="1"/>
        <end position="27"/>
    </location>
</feature>
<keyword evidence="6" id="KW-0143">Chaperone</keyword>
<feature type="chain" id="PRO_5020365741" description="Peptidyl-prolyl cis-trans isomerase" evidence="12">
    <location>
        <begin position="28"/>
        <end position="189"/>
    </location>
</feature>
<dbReference type="InterPro" id="IPR046357">
    <property type="entry name" value="PPIase_dom_sf"/>
</dbReference>
<proteinExistence type="inferred from homology"/>
<dbReference type="AlphaFoldDB" id="A0A4S2F1B8"/>
<evidence type="ECO:0000259" key="13">
    <source>
        <dbReference type="PROSITE" id="PS50059"/>
    </source>
</evidence>
<evidence type="ECO:0000256" key="2">
    <source>
        <dbReference type="ARBA" id="ARBA00004496"/>
    </source>
</evidence>
<keyword evidence="5 9" id="KW-0697">Rotamase</keyword>
<evidence type="ECO:0000256" key="3">
    <source>
        <dbReference type="ARBA" id="ARBA00006577"/>
    </source>
</evidence>
<gene>
    <name evidence="14" type="ORF">E5334_04605</name>
</gene>
<evidence type="ECO:0000256" key="7">
    <source>
        <dbReference type="ARBA" id="ARBA00023235"/>
    </source>
</evidence>
<dbReference type="PANTHER" id="PTHR47861:SF3">
    <property type="entry name" value="FKBP-TYPE PEPTIDYL-PROLYL CIS-TRANS ISOMERASE SLYD"/>
    <property type="match status" value="1"/>
</dbReference>
<dbReference type="GO" id="GO:0042026">
    <property type="term" value="P:protein refolding"/>
    <property type="evidence" value="ECO:0007669"/>
    <property type="project" value="UniProtKB-ARBA"/>
</dbReference>
<name>A0A4S2F1B8_9ACTN</name>
<dbReference type="SUPFAM" id="SSF54534">
    <property type="entry name" value="FKBP-like"/>
    <property type="match status" value="1"/>
</dbReference>
<feature type="compositionally biased region" description="Polar residues" evidence="11">
    <location>
        <begin position="34"/>
        <end position="47"/>
    </location>
</feature>
<keyword evidence="12" id="KW-0732">Signal</keyword>
<evidence type="ECO:0000256" key="5">
    <source>
        <dbReference type="ARBA" id="ARBA00023110"/>
    </source>
</evidence>
<accession>A0A4S2F1B8</accession>
<reference evidence="14 15" key="1">
    <citation type="submission" date="2019-04" db="EMBL/GenBank/DDBJ databases">
        <title>Microbes associate with the intestines of laboratory mice.</title>
        <authorList>
            <person name="Navarre W."/>
            <person name="Wong E."/>
            <person name="Huang K."/>
            <person name="Tropini C."/>
            <person name="Ng K."/>
            <person name="Yu B."/>
        </authorList>
    </citation>
    <scope>NUCLEOTIDE SEQUENCE [LARGE SCALE GENOMIC DNA]</scope>
    <source>
        <strain evidence="14 15">NM07_P-09</strain>
    </source>
</reference>
<dbReference type="EMBL" id="SRYE01000002">
    <property type="protein sequence ID" value="TGY62688.1"/>
    <property type="molecule type" value="Genomic_DNA"/>
</dbReference>
<dbReference type="Proteomes" id="UP000310263">
    <property type="component" value="Unassembled WGS sequence"/>
</dbReference>
<evidence type="ECO:0000256" key="12">
    <source>
        <dbReference type="SAM" id="SignalP"/>
    </source>
</evidence>
<dbReference type="PROSITE" id="PS50059">
    <property type="entry name" value="FKBP_PPIASE"/>
    <property type="match status" value="1"/>
</dbReference>
<feature type="domain" description="PPIase FKBP-type" evidence="13">
    <location>
        <begin position="53"/>
        <end position="128"/>
    </location>
</feature>
<dbReference type="EC" id="5.2.1.8" evidence="10"/>
<evidence type="ECO:0000256" key="1">
    <source>
        <dbReference type="ARBA" id="ARBA00000971"/>
    </source>
</evidence>
<protein>
    <recommendedName>
        <fullName evidence="10">Peptidyl-prolyl cis-trans isomerase</fullName>
        <ecNumber evidence="10">5.2.1.8</ecNumber>
    </recommendedName>
</protein>
<keyword evidence="15" id="KW-1185">Reference proteome</keyword>
<dbReference type="Gene3D" id="3.10.50.40">
    <property type="match status" value="1"/>
</dbReference>
<organism evidence="14 15">
    <name type="scientific">Muricaecibacterium torontonense</name>
    <dbReference type="NCBI Taxonomy" id="3032871"/>
    <lineage>
        <taxon>Bacteria</taxon>
        <taxon>Bacillati</taxon>
        <taxon>Actinomycetota</taxon>
        <taxon>Coriobacteriia</taxon>
        <taxon>Coriobacteriales</taxon>
        <taxon>Atopobiaceae</taxon>
        <taxon>Muricaecibacterium</taxon>
    </lineage>
</organism>
<feature type="region of interest" description="Disordered" evidence="11">
    <location>
        <begin position="34"/>
        <end position="53"/>
    </location>
</feature>
<comment type="similarity">
    <text evidence="3 10">Belongs to the FKBP-type PPIase family.</text>
</comment>
<keyword evidence="7 9" id="KW-0413">Isomerase</keyword>